<gene>
    <name evidence="4" type="ordered locus">Sulac_2369</name>
</gene>
<protein>
    <submittedName>
        <fullName evidence="4">SNF2-related protein</fullName>
    </submittedName>
</protein>
<dbReference type="SUPFAM" id="SSF52540">
    <property type="entry name" value="P-loop containing nucleoside triphosphate hydrolases"/>
    <property type="match status" value="2"/>
</dbReference>
<evidence type="ECO:0000259" key="2">
    <source>
        <dbReference type="PROSITE" id="PS51192"/>
    </source>
</evidence>
<dbReference type="InterPro" id="IPR038718">
    <property type="entry name" value="SNF2-like_sf"/>
</dbReference>
<dbReference type="SMART" id="SM00487">
    <property type="entry name" value="DEXDc"/>
    <property type="match status" value="1"/>
</dbReference>
<dbReference type="GO" id="GO:0016787">
    <property type="term" value="F:hydrolase activity"/>
    <property type="evidence" value="ECO:0007669"/>
    <property type="project" value="UniProtKB-KW"/>
</dbReference>
<evidence type="ECO:0000313" key="5">
    <source>
        <dbReference type="Proteomes" id="UP000005439"/>
    </source>
</evidence>
<dbReference type="InterPro" id="IPR022138">
    <property type="entry name" value="DUF3670"/>
</dbReference>
<dbReference type="Pfam" id="PF00176">
    <property type="entry name" value="SNF2-rel_dom"/>
    <property type="match status" value="1"/>
</dbReference>
<keyword evidence="5" id="KW-1185">Reference proteome</keyword>
<dbReference type="InterPro" id="IPR027417">
    <property type="entry name" value="P-loop_NTPase"/>
</dbReference>
<keyword evidence="1" id="KW-0378">Hydrolase</keyword>
<dbReference type="Pfam" id="PF00271">
    <property type="entry name" value="Helicase_C"/>
    <property type="match status" value="1"/>
</dbReference>
<dbReference type="Pfam" id="PF12419">
    <property type="entry name" value="DUF3670"/>
    <property type="match status" value="1"/>
</dbReference>
<feature type="domain" description="Helicase ATP-binding" evidence="2">
    <location>
        <begin position="398"/>
        <end position="561"/>
    </location>
</feature>
<dbReference type="STRING" id="679936.Sulac_2369"/>
<dbReference type="PANTHER" id="PTHR10799">
    <property type="entry name" value="SNF2/RAD54 HELICASE FAMILY"/>
    <property type="match status" value="1"/>
</dbReference>
<dbReference type="InterPro" id="IPR000330">
    <property type="entry name" value="SNF2_N"/>
</dbReference>
<dbReference type="PROSITE" id="PS51192">
    <property type="entry name" value="HELICASE_ATP_BIND_1"/>
    <property type="match status" value="1"/>
</dbReference>
<reference evidence="4 5" key="2">
    <citation type="journal article" date="2012" name="Stand. Genomic Sci.">
        <title>Complete genome sequence of the moderately thermophilic mineral-sulfide-oxidizing firmicute Sulfobacillus acidophilus type strain (NAL(T)).</title>
        <authorList>
            <person name="Anderson I."/>
            <person name="Chertkov O."/>
            <person name="Chen A."/>
            <person name="Saunders E."/>
            <person name="Lapidus A."/>
            <person name="Nolan M."/>
            <person name="Lucas S."/>
            <person name="Hammon N."/>
            <person name="Deshpande S."/>
            <person name="Cheng J.F."/>
            <person name="Han C."/>
            <person name="Tapia R."/>
            <person name="Goodwin L.A."/>
            <person name="Pitluck S."/>
            <person name="Liolios K."/>
            <person name="Pagani I."/>
            <person name="Ivanova N."/>
            <person name="Mikhailova N."/>
            <person name="Pati A."/>
            <person name="Palaniappan K."/>
            <person name="Land M."/>
            <person name="Pan C."/>
            <person name="Rohde M."/>
            <person name="Pukall R."/>
            <person name="Goker M."/>
            <person name="Detter J.C."/>
            <person name="Woyke T."/>
            <person name="Bristow J."/>
            <person name="Eisen J.A."/>
            <person name="Markowitz V."/>
            <person name="Hugenholtz P."/>
            <person name="Kyrpides N.C."/>
            <person name="Klenk H.P."/>
            <person name="Mavromatis K."/>
        </authorList>
    </citation>
    <scope>NUCLEOTIDE SEQUENCE [LARGE SCALE GENOMIC DNA]</scope>
    <source>
        <strain evidence="5">ATCC 700253 / DSM 10332 / NAL</strain>
    </source>
</reference>
<name>G8TUW1_SULAD</name>
<reference evidence="5" key="1">
    <citation type="submission" date="2011-12" db="EMBL/GenBank/DDBJ databases">
        <title>The complete genome of chromosome of Sulfobacillus acidophilus DSM 10332.</title>
        <authorList>
            <person name="Lucas S."/>
            <person name="Han J."/>
            <person name="Lapidus A."/>
            <person name="Bruce D."/>
            <person name="Goodwin L."/>
            <person name="Pitluck S."/>
            <person name="Peters L."/>
            <person name="Kyrpides N."/>
            <person name="Mavromatis K."/>
            <person name="Ivanova N."/>
            <person name="Mikhailova N."/>
            <person name="Chertkov O."/>
            <person name="Saunders E."/>
            <person name="Detter J.C."/>
            <person name="Tapia R."/>
            <person name="Han C."/>
            <person name="Land M."/>
            <person name="Hauser L."/>
            <person name="Markowitz V."/>
            <person name="Cheng J.-F."/>
            <person name="Hugenholtz P."/>
            <person name="Woyke T."/>
            <person name="Wu D."/>
            <person name="Pukall R."/>
            <person name="Gehrich-Schroeter G."/>
            <person name="Schneider S."/>
            <person name="Klenk H.-P."/>
            <person name="Eisen J.A."/>
        </authorList>
    </citation>
    <scope>NUCLEOTIDE SEQUENCE [LARGE SCALE GENOMIC DNA]</scope>
    <source>
        <strain evidence="5">ATCC 700253 / DSM 10332 / NAL</strain>
    </source>
</reference>
<dbReference type="Gene3D" id="3.40.50.10810">
    <property type="entry name" value="Tandem AAA-ATPase domain"/>
    <property type="match status" value="1"/>
</dbReference>
<dbReference type="PATRIC" id="fig|679936.5.peg.2453"/>
<dbReference type="GO" id="GO:0005524">
    <property type="term" value="F:ATP binding"/>
    <property type="evidence" value="ECO:0007669"/>
    <property type="project" value="InterPro"/>
</dbReference>
<dbReference type="PROSITE" id="PS51194">
    <property type="entry name" value="HELICASE_CTER"/>
    <property type="match status" value="1"/>
</dbReference>
<evidence type="ECO:0000259" key="3">
    <source>
        <dbReference type="PROSITE" id="PS51194"/>
    </source>
</evidence>
<organism evidence="4 5">
    <name type="scientific">Sulfobacillus acidophilus (strain ATCC 700253 / DSM 10332 / NAL)</name>
    <dbReference type="NCBI Taxonomy" id="679936"/>
    <lineage>
        <taxon>Bacteria</taxon>
        <taxon>Bacillati</taxon>
        <taxon>Bacillota</taxon>
        <taxon>Clostridia</taxon>
        <taxon>Eubacteriales</taxon>
        <taxon>Clostridiales Family XVII. Incertae Sedis</taxon>
        <taxon>Sulfobacillus</taxon>
    </lineage>
</organism>
<accession>G8TUW1</accession>
<evidence type="ECO:0000313" key="4">
    <source>
        <dbReference type="EMBL" id="AEW05835.1"/>
    </source>
</evidence>
<dbReference type="AlphaFoldDB" id="G8TUW1"/>
<dbReference type="EMBL" id="CP003179">
    <property type="protein sequence ID" value="AEW05835.1"/>
    <property type="molecule type" value="Genomic_DNA"/>
</dbReference>
<dbReference type="InterPro" id="IPR014001">
    <property type="entry name" value="Helicase_ATP-bd"/>
</dbReference>
<dbReference type="SMART" id="SM00490">
    <property type="entry name" value="HELICc"/>
    <property type="match status" value="1"/>
</dbReference>
<feature type="domain" description="Helicase C-terminal" evidence="3">
    <location>
        <begin position="682"/>
        <end position="840"/>
    </location>
</feature>
<dbReference type="InterPro" id="IPR001650">
    <property type="entry name" value="Helicase_C-like"/>
</dbReference>
<dbReference type="HOGENOM" id="CLU_000315_21_8_9"/>
<dbReference type="InterPro" id="IPR049730">
    <property type="entry name" value="SNF2/RAD54-like_C"/>
</dbReference>
<dbReference type="KEGG" id="sap:Sulac_2369"/>
<evidence type="ECO:0000256" key="1">
    <source>
        <dbReference type="ARBA" id="ARBA00022801"/>
    </source>
</evidence>
<proteinExistence type="predicted"/>
<sequence>MREDRLVPAKHEGHWGFWSPQGLFYPLDDAVQVALGGETAWGQAVYQWWDVVLRILSRGQFGPAVDVVGDQVLPRWRVRGIDWVRTELDLTADEDWRWAEAFLSDTVDDFIRRHAPDLEVRRAIGGPLGRRLMARLLRPRALWDLNPGDRAQLLAAMAEWQEGAPESERRERRRVDVVQRPELAGIQLTVHGVSRPELAEWSLAFPPYRQLLGDSGGSGLLLQGAEADAFWDQEIHRLNGLGVAIHWPERWQNPRLRLSGRVDGGPSESERFLGLNQLVSVDWTIALGDHTLHPSDLAAVLASGKPYVRVGSYYLVVDAETVAHMRRVLDQARHRRIKTADALRWVMAGDDGEPALNAEGQLAEWVARLRAPLPPFEPLPGFQGALRSYQQEGVEWLARRMELGVGALLADDMGLGKTVEVIAALARIRQRGLWRGPVLIVAPLSVVGNWEREIRRFYPALSVGVHVGIHRALGEAFLGWRRPFDIILTTYDVLLRDVEAIRQVVWEGVVADEAQQLKNPRTKRARAIRELDAHWRVALTGTPVENRLGDLWAEMEFLNPGYLGPFRDFSLRFERQPEALATLRRLMAPFLLRRVKTDPAVMPDLPQKIESKDFTHLTPEQATLYQAVLDRLWHDVQQSTDRMARRGAIVAALTHLKQVVDHPALFLKNGGPLKDRSGKLARVEELLTEILAAGERVVIFTQYVSWATLLEPYLRRKFHVPVALFHGSLSKEERDRVLHQFEAWDGPPIFLASLKAGGVGLNLSQAQHVIHYDRWWNPAVEDQATDRVWRLGQTAMVTVHKFVTRGTIEERIDAMIEHKRALSHEVLQSGGVESWLTELGDEELRRWLELEETAWVDQ</sequence>
<dbReference type="Gene3D" id="3.40.50.300">
    <property type="entry name" value="P-loop containing nucleotide triphosphate hydrolases"/>
    <property type="match status" value="1"/>
</dbReference>
<dbReference type="Proteomes" id="UP000005439">
    <property type="component" value="Chromosome"/>
</dbReference>
<dbReference type="CDD" id="cd18793">
    <property type="entry name" value="SF2_C_SNF"/>
    <property type="match status" value="1"/>
</dbReference>